<dbReference type="NCBIfam" id="TIGR00594">
    <property type="entry name" value="polc"/>
    <property type="match status" value="1"/>
</dbReference>
<dbReference type="GO" id="GO:0005737">
    <property type="term" value="C:cytoplasm"/>
    <property type="evidence" value="ECO:0007669"/>
    <property type="project" value="UniProtKB-SubCell"/>
</dbReference>
<evidence type="ECO:0000259" key="10">
    <source>
        <dbReference type="SMART" id="SM00481"/>
    </source>
</evidence>
<dbReference type="PANTHER" id="PTHR32294:SF0">
    <property type="entry name" value="DNA POLYMERASE III SUBUNIT ALPHA"/>
    <property type="match status" value="1"/>
</dbReference>
<comment type="caution">
    <text evidence="11">The sequence shown here is derived from an EMBL/GenBank/DDBJ whole genome shotgun (WGS) entry which is preliminary data.</text>
</comment>
<evidence type="ECO:0000313" key="12">
    <source>
        <dbReference type="Proteomes" id="UP000295198"/>
    </source>
</evidence>
<keyword evidence="6 11" id="KW-0548">Nucleotidyltransferase</keyword>
<dbReference type="GO" id="GO:0006260">
    <property type="term" value="P:DNA replication"/>
    <property type="evidence" value="ECO:0007669"/>
    <property type="project" value="UniProtKB-KW"/>
</dbReference>
<evidence type="ECO:0000256" key="4">
    <source>
        <dbReference type="ARBA" id="ARBA00019114"/>
    </source>
</evidence>
<dbReference type="GO" id="GO:0003676">
    <property type="term" value="F:nucleic acid binding"/>
    <property type="evidence" value="ECO:0007669"/>
    <property type="project" value="InterPro"/>
</dbReference>
<dbReference type="EC" id="2.7.7.7" evidence="3"/>
<evidence type="ECO:0000256" key="9">
    <source>
        <dbReference type="ARBA" id="ARBA00049244"/>
    </source>
</evidence>
<name>A0A4Q4Z7F3_9ACTN</name>
<comment type="subcellular location">
    <subcellularLocation>
        <location evidence="1">Cytoplasm</location>
    </subcellularLocation>
</comment>
<sequence length="1180" mass="130067">MASDSFVHLHVHTEYSMLDGAARLGALAERTAELGMPAVAMTDHGNVFGAYEFYSKAKAAGVKPIIGVEAYFTPNISRFDKRGINFYDGGSDDVSARGAYTHMTLLSESTEGMHNLFRLSTGAWRDGFFKQPRMDRELLAAHGKGIIGTTGCPSGEVQVHLRYGQYDAARQAAADFQDILGRDNYFLELMDHGLSIETRVRDGLLRLAKDLRIPLLATNDSHYVNREDAPSQEHLLCINSGSTMDIPAGDGPGQRFAFSGDGYYLKSAAEMRELWRDFPEACDNTLLVAERCDVQFSEAVGKYMPKFPCPEGENEDSWLVKEVERGLHHRYPAGIPDRVRKQAEFELGVITQMGFPGYFLVVADFINWAKDNGIRVGPGRGSGAGSMVAYAMRITDLDPLEHGLIFERFLNPDRVSMPDFDIDFDERRRGEVIRYVTEKYGDDRVSYIVTYGTIKAKQAVKDSSRILGYPFAMGDRITKAMPAAVMGKDVPLQDIFDSGHKRFSEGGEFRSLYDADADVKRVVDTAIGIEGLKRQWGVHAAGVIMSSEPLVDVIPLLKRPADGAMITQFDYPTCEALGLIKMDFLGLRNLTVLDDAVKNIEANRGESVVLEDLPLTDDATYSLLQRGDTLGVFQLDGGPMRALLRSMRPDTFEDISAVGALYRPGPMGADSHNKYARRKTGREPVEPIHPELAEALEDILGETYGLIVYQEQVMAIAQKLAGYTLGQADILRRAMGKKKKAELDKQFEGFSGGMTERGYSMAAIKTLWDILLPFSDYAFNKAHSAAYGLVSYWTAYLKANYPAEYMAALLTSVKDDKDKSAIYLNECRRMKIQVLPPDVNESASNFTPVGTDIRFGLNAIRNVGHNVVEGIVAARQEKGRYADFNDFMDKVPALVCNKRVIESLIKAGAFDEMKHKRRALVAIHETAVDQYVDIKRNEAIGQDSLFGGLDDEAGSGFGISVAVPDIDDWDKMTLLGHERDMLGLYVSDHPLLGLEHVLSNGTDCTIGALMLDEERPDGSTITVSGLVTSVQRKITKRGDTWAMVTLEDLDGAIDVLLFPSAYQLAATYLTEDAIITVKGRLSRSKDQPELHGQEVTVPDISEGPSGPVVITLPSTRCTAPVVEQLKDVLGAHPGMTEVHLKLLSRTSTTVMRLDDRLRVTPAPPLFADLKQLLGPGCLGQ</sequence>
<protein>
    <recommendedName>
        <fullName evidence="4">DNA polymerase III subunit alpha</fullName>
        <ecNumber evidence="3">2.7.7.7</ecNumber>
    </recommendedName>
</protein>
<dbReference type="Pfam" id="PF07733">
    <property type="entry name" value="DNA_pol3_alpha"/>
    <property type="match status" value="1"/>
</dbReference>
<dbReference type="GO" id="GO:0008408">
    <property type="term" value="F:3'-5' exonuclease activity"/>
    <property type="evidence" value="ECO:0007669"/>
    <property type="project" value="InterPro"/>
</dbReference>
<evidence type="ECO:0000256" key="7">
    <source>
        <dbReference type="ARBA" id="ARBA00022705"/>
    </source>
</evidence>
<keyword evidence="7" id="KW-0235">DNA replication</keyword>
<evidence type="ECO:0000313" key="11">
    <source>
        <dbReference type="EMBL" id="RYP83325.1"/>
    </source>
</evidence>
<evidence type="ECO:0000256" key="3">
    <source>
        <dbReference type="ARBA" id="ARBA00012417"/>
    </source>
</evidence>
<keyword evidence="8" id="KW-0239">DNA-directed DNA polymerase</keyword>
<keyword evidence="5 11" id="KW-0808">Transferase</keyword>
<dbReference type="InterPro" id="IPR003141">
    <property type="entry name" value="Pol/His_phosphatase_N"/>
</dbReference>
<evidence type="ECO:0000256" key="6">
    <source>
        <dbReference type="ARBA" id="ARBA00022695"/>
    </source>
</evidence>
<dbReference type="AlphaFoldDB" id="A0A4Q4Z7F3"/>
<dbReference type="GO" id="GO:0003887">
    <property type="term" value="F:DNA-directed DNA polymerase activity"/>
    <property type="evidence" value="ECO:0007669"/>
    <property type="project" value="UniProtKB-KW"/>
</dbReference>
<dbReference type="InterPro" id="IPR041931">
    <property type="entry name" value="DNA_pol3_alpha_thumb_dom"/>
</dbReference>
<dbReference type="InterPro" id="IPR011708">
    <property type="entry name" value="DNA_pol3_alpha_NTPase_dom"/>
</dbReference>
<dbReference type="Gene3D" id="1.10.150.870">
    <property type="match status" value="1"/>
</dbReference>
<comment type="similarity">
    <text evidence="2">Belongs to the DNA polymerase type-C family. DnaE subfamily.</text>
</comment>
<dbReference type="Pfam" id="PF02811">
    <property type="entry name" value="PHP"/>
    <property type="match status" value="1"/>
</dbReference>
<dbReference type="Pfam" id="PF01336">
    <property type="entry name" value="tRNA_anti-codon"/>
    <property type="match status" value="1"/>
</dbReference>
<dbReference type="SUPFAM" id="SSF89550">
    <property type="entry name" value="PHP domain-like"/>
    <property type="match status" value="1"/>
</dbReference>
<dbReference type="RefSeq" id="WP_134719771.1">
    <property type="nucleotide sequence ID" value="NZ_SDKM01000034.1"/>
</dbReference>
<gene>
    <name evidence="11" type="ORF">EKO23_19335</name>
</gene>
<dbReference type="Gene3D" id="3.20.20.140">
    <property type="entry name" value="Metal-dependent hydrolases"/>
    <property type="match status" value="1"/>
</dbReference>
<proteinExistence type="inferred from homology"/>
<dbReference type="InterPro" id="IPR004365">
    <property type="entry name" value="NA-bd_OB_tRNA"/>
</dbReference>
<dbReference type="CDD" id="cd04485">
    <property type="entry name" value="DnaE_OBF"/>
    <property type="match status" value="1"/>
</dbReference>
<comment type="catalytic activity">
    <reaction evidence="9">
        <text>DNA(n) + a 2'-deoxyribonucleoside 5'-triphosphate = DNA(n+1) + diphosphate</text>
        <dbReference type="Rhea" id="RHEA:22508"/>
        <dbReference type="Rhea" id="RHEA-COMP:17339"/>
        <dbReference type="Rhea" id="RHEA-COMP:17340"/>
        <dbReference type="ChEBI" id="CHEBI:33019"/>
        <dbReference type="ChEBI" id="CHEBI:61560"/>
        <dbReference type="ChEBI" id="CHEBI:173112"/>
        <dbReference type="EC" id="2.7.7.7"/>
    </reaction>
</comment>
<dbReference type="Proteomes" id="UP000295198">
    <property type="component" value="Unassembled WGS sequence"/>
</dbReference>
<dbReference type="PANTHER" id="PTHR32294">
    <property type="entry name" value="DNA POLYMERASE III SUBUNIT ALPHA"/>
    <property type="match status" value="1"/>
</dbReference>
<dbReference type="SMART" id="SM00481">
    <property type="entry name" value="POLIIIAc"/>
    <property type="match status" value="1"/>
</dbReference>
<evidence type="ECO:0000256" key="5">
    <source>
        <dbReference type="ARBA" id="ARBA00022679"/>
    </source>
</evidence>
<dbReference type="Pfam" id="PF17657">
    <property type="entry name" value="DNA_pol3_finger"/>
    <property type="match status" value="1"/>
</dbReference>
<feature type="domain" description="Polymerase/histidinol phosphatase N-terminal" evidence="10">
    <location>
        <begin position="7"/>
        <end position="74"/>
    </location>
</feature>
<dbReference type="Pfam" id="PF14579">
    <property type="entry name" value="HHH_6"/>
    <property type="match status" value="1"/>
</dbReference>
<dbReference type="InterPro" id="IPR029460">
    <property type="entry name" value="DNAPol_HHH"/>
</dbReference>
<evidence type="ECO:0000256" key="2">
    <source>
        <dbReference type="ARBA" id="ARBA00009496"/>
    </source>
</evidence>
<reference evidence="11 12" key="1">
    <citation type="submission" date="2019-01" db="EMBL/GenBank/DDBJ databases">
        <title>Nocardioides guangzhouensis sp. nov., an actinobacterium isolated from soil.</title>
        <authorList>
            <person name="Fu Y."/>
            <person name="Cai Y."/>
            <person name="Lin Z."/>
            <person name="Chen P."/>
        </authorList>
    </citation>
    <scope>NUCLEOTIDE SEQUENCE [LARGE SCALE GENOMIC DNA]</scope>
    <source>
        <strain evidence="11 12">130</strain>
    </source>
</reference>
<accession>A0A4Q4Z7F3</accession>
<dbReference type="InterPro" id="IPR040982">
    <property type="entry name" value="DNA_pol3_finger"/>
</dbReference>
<dbReference type="InterPro" id="IPR004805">
    <property type="entry name" value="DnaE2/DnaE/PolC"/>
</dbReference>
<dbReference type="InterPro" id="IPR016195">
    <property type="entry name" value="Pol/histidinol_Pase-like"/>
</dbReference>
<dbReference type="EMBL" id="SDKM01000034">
    <property type="protein sequence ID" value="RYP83325.1"/>
    <property type="molecule type" value="Genomic_DNA"/>
</dbReference>
<organism evidence="11 12">
    <name type="scientific">Nocardioides guangzhouensis</name>
    <dbReference type="NCBI Taxonomy" id="2497878"/>
    <lineage>
        <taxon>Bacteria</taxon>
        <taxon>Bacillati</taxon>
        <taxon>Actinomycetota</taxon>
        <taxon>Actinomycetes</taxon>
        <taxon>Propionibacteriales</taxon>
        <taxon>Nocardioidaceae</taxon>
        <taxon>Nocardioides</taxon>
    </lineage>
</organism>
<dbReference type="CDD" id="cd12113">
    <property type="entry name" value="PHP_PolIIIA_DnaE3"/>
    <property type="match status" value="1"/>
</dbReference>
<keyword evidence="12" id="KW-1185">Reference proteome</keyword>
<dbReference type="Gene3D" id="1.10.10.1600">
    <property type="entry name" value="Bacterial DNA polymerase III alpha subunit, thumb domain"/>
    <property type="match status" value="1"/>
</dbReference>
<dbReference type="NCBIfam" id="NF004226">
    <property type="entry name" value="PRK05673.1"/>
    <property type="match status" value="1"/>
</dbReference>
<evidence type="ECO:0000256" key="1">
    <source>
        <dbReference type="ARBA" id="ARBA00004496"/>
    </source>
</evidence>
<evidence type="ECO:0000256" key="8">
    <source>
        <dbReference type="ARBA" id="ARBA00022932"/>
    </source>
</evidence>
<dbReference type="OrthoDB" id="9803237at2"/>
<dbReference type="InterPro" id="IPR004013">
    <property type="entry name" value="PHP_dom"/>
</dbReference>